<reference evidence="2 3" key="1">
    <citation type="submission" date="2018-07" db="EMBL/GenBank/DDBJ databases">
        <title>Genomic Encyclopedia of Type Strains, Phase III (KMG-III): the genomes of soil and plant-associated and newly described type strains.</title>
        <authorList>
            <person name="Whitman W."/>
        </authorList>
    </citation>
    <scope>NUCLEOTIDE SEQUENCE [LARGE SCALE GENOMIC DNA]</scope>
    <source>
        <strain evidence="2 3">CECT 7946</strain>
    </source>
</reference>
<dbReference type="OrthoDB" id="1355809at2"/>
<dbReference type="RefSeq" id="WP_147299253.1">
    <property type="nucleotide sequence ID" value="NZ_QRDV01000013.1"/>
</dbReference>
<evidence type="ECO:0000313" key="2">
    <source>
        <dbReference type="EMBL" id="RED38157.1"/>
    </source>
</evidence>
<evidence type="ECO:0000256" key="1">
    <source>
        <dbReference type="SAM" id="SignalP"/>
    </source>
</evidence>
<dbReference type="Proteomes" id="UP000256980">
    <property type="component" value="Unassembled WGS sequence"/>
</dbReference>
<organism evidence="2 3">
    <name type="scientific">Winogradskyella eximia</name>
    <dbReference type="NCBI Taxonomy" id="262006"/>
    <lineage>
        <taxon>Bacteria</taxon>
        <taxon>Pseudomonadati</taxon>
        <taxon>Bacteroidota</taxon>
        <taxon>Flavobacteriia</taxon>
        <taxon>Flavobacteriales</taxon>
        <taxon>Flavobacteriaceae</taxon>
        <taxon>Winogradskyella</taxon>
    </lineage>
</organism>
<proteinExistence type="predicted"/>
<keyword evidence="3" id="KW-1185">Reference proteome</keyword>
<sequence>MRNVLLLIILLTSNFSFCQETEKLTVESLKLELVEFLMEKNQIRSNNKRVSLRGIHKNRVDENLKNGIYVFNNGSTHNLSFFVIVDNNSFNILDISTSQGLKDSIETTLKFAKSQKYCTEITQDYISRLIGVYYRINKNPRRRNDKNCEFELKPRKSTYDLNTLKLKLAEFLVEKKELNDIDQYFKYSDFLLVSKMDIYYGVDKEKKVECGIYTFAYLENDEPNFHYAIVNEDWIEIFSLESSENLSIGINKILDFAENHNYCHSKTGQIIEQLIGMKYLESCFDNPAFELP</sequence>
<gene>
    <name evidence="2" type="ORF">DFQ10_1135</name>
</gene>
<evidence type="ECO:0000313" key="3">
    <source>
        <dbReference type="Proteomes" id="UP000256980"/>
    </source>
</evidence>
<dbReference type="AlphaFoldDB" id="A0A3D9GPX0"/>
<feature type="signal peptide" evidence="1">
    <location>
        <begin position="1"/>
        <end position="18"/>
    </location>
</feature>
<dbReference type="EMBL" id="QRDV01000013">
    <property type="protein sequence ID" value="RED38157.1"/>
    <property type="molecule type" value="Genomic_DNA"/>
</dbReference>
<protein>
    <submittedName>
        <fullName evidence="2">Uncharacterized protein</fullName>
    </submittedName>
</protein>
<name>A0A3D9GPX0_9FLAO</name>
<accession>A0A3D9GPX0</accession>
<keyword evidence="1" id="KW-0732">Signal</keyword>
<feature type="chain" id="PRO_5017761535" evidence="1">
    <location>
        <begin position="19"/>
        <end position="292"/>
    </location>
</feature>
<comment type="caution">
    <text evidence="2">The sequence shown here is derived from an EMBL/GenBank/DDBJ whole genome shotgun (WGS) entry which is preliminary data.</text>
</comment>